<evidence type="ECO:0000256" key="5">
    <source>
        <dbReference type="ARBA" id="ARBA00022505"/>
    </source>
</evidence>
<accession>A0A1E3W8W7</accession>
<protein>
    <recommendedName>
        <fullName evidence="11">Molybdopterin molybdenumtransferase</fullName>
        <ecNumber evidence="11">2.10.1.1</ecNumber>
    </recommendedName>
</protein>
<comment type="similarity">
    <text evidence="4 11">Belongs to the MoeA family.</text>
</comment>
<sequence length="401" mass="40871">MALLSVDDALALVLKGLAPLDVEQVSLADAQDRVLAEDLAATLTQPPFDASAMDGYAVRSADVAALPATLEVVGEAAAGARFTGTMKPGQAVRIFTGAPVPDGADTVVTQEDTEGSAARVVVKAAASAGKHIRPRGQDFKQGEVLLRQGTTLGPAPLMLAASMNHAVLPVRRRPQVAILATGDEVMPPGSGLGQDQIVSSAGYGVAAAVAAHGGEAVALGIARDDPESIATLAGTGAGADILVTIGGASVGERDLVASALEREGLVLEFAKVAMRPGKPVLFGRLGTQRVLGLPGNPVSALLCTYVFLVPMLRAMLGVHGDGDPVPEAVLGADLPANGERQHYLRATSTWREDGTRVVRPLPSQDSSLVAALAQADCLIVQVPHAPAAPQGARVKILPLSG</sequence>
<proteinExistence type="inferred from homology"/>
<dbReference type="FunFam" id="2.170.190.11:FF:000001">
    <property type="entry name" value="Molybdopterin molybdenumtransferase"/>
    <property type="match status" value="1"/>
</dbReference>
<dbReference type="GO" id="GO:0005829">
    <property type="term" value="C:cytosol"/>
    <property type="evidence" value="ECO:0007669"/>
    <property type="project" value="TreeGrafter"/>
</dbReference>
<dbReference type="OrthoDB" id="9804758at2"/>
<gene>
    <name evidence="13" type="ORF">AUC71_02080</name>
</gene>
<dbReference type="Pfam" id="PF03453">
    <property type="entry name" value="MoeA_N"/>
    <property type="match status" value="1"/>
</dbReference>
<evidence type="ECO:0000256" key="11">
    <source>
        <dbReference type="RuleBase" id="RU365090"/>
    </source>
</evidence>
<dbReference type="InterPro" id="IPR005110">
    <property type="entry name" value="MoeA_linker/N"/>
</dbReference>
<evidence type="ECO:0000256" key="6">
    <source>
        <dbReference type="ARBA" id="ARBA00022679"/>
    </source>
</evidence>
<comment type="function">
    <text evidence="2 11">Catalyzes the insertion of molybdate into adenylated molybdopterin with the concomitant release of AMP.</text>
</comment>
<dbReference type="EC" id="2.10.1.1" evidence="11"/>
<evidence type="ECO:0000256" key="2">
    <source>
        <dbReference type="ARBA" id="ARBA00002901"/>
    </source>
</evidence>
<organism evidence="13 14">
    <name type="scientific">Methyloceanibacter marginalis</name>
    <dbReference type="NCBI Taxonomy" id="1774971"/>
    <lineage>
        <taxon>Bacteria</taxon>
        <taxon>Pseudomonadati</taxon>
        <taxon>Pseudomonadota</taxon>
        <taxon>Alphaproteobacteria</taxon>
        <taxon>Hyphomicrobiales</taxon>
        <taxon>Hyphomicrobiaceae</taxon>
        <taxon>Methyloceanibacter</taxon>
    </lineage>
</organism>
<reference evidence="13 14" key="1">
    <citation type="journal article" date="2016" name="Environ. Microbiol.">
        <title>New Methyloceanibacter diversity from North Sea sediments includes methanotroph containing solely the soluble methane monooxygenase.</title>
        <authorList>
            <person name="Vekeman B."/>
            <person name="Kerckhof F.M."/>
            <person name="Cremers G."/>
            <person name="de Vos P."/>
            <person name="Vandamme P."/>
            <person name="Boon N."/>
            <person name="Op den Camp H.J."/>
            <person name="Heylen K."/>
        </authorList>
    </citation>
    <scope>NUCLEOTIDE SEQUENCE [LARGE SCALE GENOMIC DNA]</scope>
    <source>
        <strain evidence="13 14">R-67177</strain>
    </source>
</reference>
<evidence type="ECO:0000256" key="3">
    <source>
        <dbReference type="ARBA" id="ARBA00005046"/>
    </source>
</evidence>
<dbReference type="Gene3D" id="3.40.980.10">
    <property type="entry name" value="MoaB/Mog-like domain"/>
    <property type="match status" value="1"/>
</dbReference>
<keyword evidence="7 11" id="KW-0479">Metal-binding</keyword>
<dbReference type="SUPFAM" id="SSF63882">
    <property type="entry name" value="MoeA N-terminal region -like"/>
    <property type="match status" value="1"/>
</dbReference>
<dbReference type="InterPro" id="IPR036135">
    <property type="entry name" value="MoeA_linker/N_sf"/>
</dbReference>
<keyword evidence="8 11" id="KW-0460">Magnesium</keyword>
<name>A0A1E3W8W7_9HYPH</name>
<dbReference type="Gene3D" id="3.90.105.10">
    <property type="entry name" value="Molybdopterin biosynthesis moea protein, domain 2"/>
    <property type="match status" value="1"/>
</dbReference>
<dbReference type="NCBIfam" id="NF045515">
    <property type="entry name" value="Glp_gephyrin"/>
    <property type="match status" value="1"/>
</dbReference>
<dbReference type="SMART" id="SM00852">
    <property type="entry name" value="MoCF_biosynth"/>
    <property type="match status" value="1"/>
</dbReference>
<dbReference type="CDD" id="cd00887">
    <property type="entry name" value="MoeA"/>
    <property type="match status" value="1"/>
</dbReference>
<dbReference type="SUPFAM" id="SSF63867">
    <property type="entry name" value="MoeA C-terminal domain-like"/>
    <property type="match status" value="1"/>
</dbReference>
<dbReference type="Pfam" id="PF00994">
    <property type="entry name" value="MoCF_biosynth"/>
    <property type="match status" value="1"/>
</dbReference>
<comment type="catalytic activity">
    <reaction evidence="10">
        <text>adenylyl-molybdopterin + molybdate = Mo-molybdopterin + AMP + H(+)</text>
        <dbReference type="Rhea" id="RHEA:35047"/>
        <dbReference type="ChEBI" id="CHEBI:15378"/>
        <dbReference type="ChEBI" id="CHEBI:36264"/>
        <dbReference type="ChEBI" id="CHEBI:62727"/>
        <dbReference type="ChEBI" id="CHEBI:71302"/>
        <dbReference type="ChEBI" id="CHEBI:456215"/>
        <dbReference type="EC" id="2.10.1.1"/>
    </reaction>
</comment>
<keyword evidence="9 11" id="KW-0501">Molybdenum cofactor biosynthesis</keyword>
<dbReference type="GO" id="GO:0046872">
    <property type="term" value="F:metal ion binding"/>
    <property type="evidence" value="ECO:0007669"/>
    <property type="project" value="UniProtKB-UniRule"/>
</dbReference>
<keyword evidence="6 11" id="KW-0808">Transferase</keyword>
<dbReference type="PANTHER" id="PTHR10192">
    <property type="entry name" value="MOLYBDOPTERIN BIOSYNTHESIS PROTEIN"/>
    <property type="match status" value="1"/>
</dbReference>
<dbReference type="InterPro" id="IPR038987">
    <property type="entry name" value="MoeA-like"/>
</dbReference>
<dbReference type="SUPFAM" id="SSF53218">
    <property type="entry name" value="Molybdenum cofactor biosynthesis proteins"/>
    <property type="match status" value="1"/>
</dbReference>
<dbReference type="InterPro" id="IPR036688">
    <property type="entry name" value="MoeA_C_domain_IV_sf"/>
</dbReference>
<keyword evidence="5 11" id="KW-0500">Molybdenum</keyword>
<evidence type="ECO:0000256" key="1">
    <source>
        <dbReference type="ARBA" id="ARBA00001946"/>
    </source>
</evidence>
<dbReference type="InterPro" id="IPR008284">
    <property type="entry name" value="MoCF_biosynth_CS"/>
</dbReference>
<keyword evidence="14" id="KW-1185">Reference proteome</keyword>
<dbReference type="Pfam" id="PF03454">
    <property type="entry name" value="MoeA_C"/>
    <property type="match status" value="1"/>
</dbReference>
<dbReference type="FunFam" id="3.40.980.10:FF:000004">
    <property type="entry name" value="Molybdopterin molybdenumtransferase"/>
    <property type="match status" value="1"/>
</dbReference>
<evidence type="ECO:0000256" key="9">
    <source>
        <dbReference type="ARBA" id="ARBA00023150"/>
    </source>
</evidence>
<comment type="cofactor">
    <cofactor evidence="1 11">
        <name>Mg(2+)</name>
        <dbReference type="ChEBI" id="CHEBI:18420"/>
    </cofactor>
</comment>
<dbReference type="Gene3D" id="2.40.340.10">
    <property type="entry name" value="MoeA, C-terminal, domain IV"/>
    <property type="match status" value="1"/>
</dbReference>
<evidence type="ECO:0000313" key="14">
    <source>
        <dbReference type="Proteomes" id="UP000095042"/>
    </source>
</evidence>
<evidence type="ECO:0000259" key="12">
    <source>
        <dbReference type="SMART" id="SM00852"/>
    </source>
</evidence>
<evidence type="ECO:0000313" key="13">
    <source>
        <dbReference type="EMBL" id="ODS02190.1"/>
    </source>
</evidence>
<dbReference type="InterPro" id="IPR005111">
    <property type="entry name" value="MoeA_C_domain_IV"/>
</dbReference>
<feature type="domain" description="MoaB/Mog" evidence="12">
    <location>
        <begin position="177"/>
        <end position="314"/>
    </location>
</feature>
<dbReference type="InterPro" id="IPR036425">
    <property type="entry name" value="MoaB/Mog-like_dom_sf"/>
</dbReference>
<comment type="pathway">
    <text evidence="3 11">Cofactor biosynthesis; molybdopterin biosynthesis.</text>
</comment>
<evidence type="ECO:0000256" key="7">
    <source>
        <dbReference type="ARBA" id="ARBA00022723"/>
    </source>
</evidence>
<dbReference type="EMBL" id="LPWD01000379">
    <property type="protein sequence ID" value="ODS02190.1"/>
    <property type="molecule type" value="Genomic_DNA"/>
</dbReference>
<dbReference type="AlphaFoldDB" id="A0A1E3W8W7"/>
<dbReference type="UniPathway" id="UPA00344"/>
<evidence type="ECO:0000256" key="10">
    <source>
        <dbReference type="ARBA" id="ARBA00047317"/>
    </source>
</evidence>
<dbReference type="Gene3D" id="2.170.190.11">
    <property type="entry name" value="Molybdopterin biosynthesis moea protein, domain 3"/>
    <property type="match status" value="1"/>
</dbReference>
<evidence type="ECO:0000256" key="8">
    <source>
        <dbReference type="ARBA" id="ARBA00022842"/>
    </source>
</evidence>
<dbReference type="GO" id="GO:0061599">
    <property type="term" value="F:molybdopterin molybdotransferase activity"/>
    <property type="evidence" value="ECO:0007669"/>
    <property type="project" value="UniProtKB-UniRule"/>
</dbReference>
<dbReference type="Proteomes" id="UP000095042">
    <property type="component" value="Unassembled WGS sequence"/>
</dbReference>
<dbReference type="InterPro" id="IPR001453">
    <property type="entry name" value="MoaB/Mog_dom"/>
</dbReference>
<dbReference type="PANTHER" id="PTHR10192:SF5">
    <property type="entry name" value="GEPHYRIN"/>
    <property type="match status" value="1"/>
</dbReference>
<evidence type="ECO:0000256" key="4">
    <source>
        <dbReference type="ARBA" id="ARBA00010763"/>
    </source>
</evidence>
<comment type="caution">
    <text evidence="13">The sequence shown here is derived from an EMBL/GenBank/DDBJ whole genome shotgun (WGS) entry which is preliminary data.</text>
</comment>
<dbReference type="PROSITE" id="PS01079">
    <property type="entry name" value="MOCF_BIOSYNTHESIS_2"/>
    <property type="match status" value="1"/>
</dbReference>
<dbReference type="GO" id="GO:0006777">
    <property type="term" value="P:Mo-molybdopterin cofactor biosynthetic process"/>
    <property type="evidence" value="ECO:0007669"/>
    <property type="project" value="UniProtKB-UniRule"/>
</dbReference>
<dbReference type="RefSeq" id="WP_069624620.1">
    <property type="nucleotide sequence ID" value="NZ_LPWD01000379.1"/>
</dbReference>